<keyword evidence="3" id="KW-1185">Reference proteome</keyword>
<evidence type="ECO:0000313" key="3">
    <source>
        <dbReference type="Proteomes" id="UP001295794"/>
    </source>
</evidence>
<organism evidence="2 3">
    <name type="scientific">Mycena citricolor</name>
    <dbReference type="NCBI Taxonomy" id="2018698"/>
    <lineage>
        <taxon>Eukaryota</taxon>
        <taxon>Fungi</taxon>
        <taxon>Dikarya</taxon>
        <taxon>Basidiomycota</taxon>
        <taxon>Agaricomycotina</taxon>
        <taxon>Agaricomycetes</taxon>
        <taxon>Agaricomycetidae</taxon>
        <taxon>Agaricales</taxon>
        <taxon>Marasmiineae</taxon>
        <taxon>Mycenaceae</taxon>
        <taxon>Mycena</taxon>
    </lineage>
</organism>
<evidence type="ECO:0000313" key="2">
    <source>
        <dbReference type="EMBL" id="CAK5274455.1"/>
    </source>
</evidence>
<feature type="non-terminal residue" evidence="2">
    <location>
        <position position="1"/>
    </location>
</feature>
<reference evidence="2" key="1">
    <citation type="submission" date="2023-11" db="EMBL/GenBank/DDBJ databases">
        <authorList>
            <person name="De Vega J J."/>
            <person name="De Vega J J."/>
        </authorList>
    </citation>
    <scope>NUCLEOTIDE SEQUENCE</scope>
</reference>
<gene>
    <name evidence="2" type="ORF">MYCIT1_LOCUS21680</name>
</gene>
<comment type="caution">
    <text evidence="2">The sequence shown here is derived from an EMBL/GenBank/DDBJ whole genome shotgun (WGS) entry which is preliminary data.</text>
</comment>
<dbReference type="EMBL" id="CAVNYO010000403">
    <property type="protein sequence ID" value="CAK5274455.1"/>
    <property type="molecule type" value="Genomic_DNA"/>
</dbReference>
<evidence type="ECO:0000256" key="1">
    <source>
        <dbReference type="SAM" id="MobiDB-lite"/>
    </source>
</evidence>
<dbReference type="AlphaFoldDB" id="A0AAD2HG27"/>
<sequence>SHFLARVEVSDDNHQPSRCGNGQQRSAVRPLWLARWRTRPELPFQYVHFCRWDSVSDATVG</sequence>
<name>A0AAD2HG27_9AGAR</name>
<accession>A0AAD2HG27</accession>
<dbReference type="Proteomes" id="UP001295794">
    <property type="component" value="Unassembled WGS sequence"/>
</dbReference>
<proteinExistence type="predicted"/>
<protein>
    <submittedName>
        <fullName evidence="2">Uncharacterized protein</fullName>
    </submittedName>
</protein>
<feature type="region of interest" description="Disordered" evidence="1">
    <location>
        <begin position="1"/>
        <end position="23"/>
    </location>
</feature>